<feature type="transmembrane region" description="Helical" evidence="1">
    <location>
        <begin position="228"/>
        <end position="248"/>
    </location>
</feature>
<keyword evidence="1" id="KW-0472">Membrane</keyword>
<evidence type="ECO:0000313" key="3">
    <source>
        <dbReference type="Proteomes" id="UP000238916"/>
    </source>
</evidence>
<dbReference type="Pfam" id="PF13536">
    <property type="entry name" value="EmrE"/>
    <property type="match status" value="1"/>
</dbReference>
<organism evidence="2 3">
    <name type="scientific">Candidatus Desulfosporosinus infrequens</name>
    <dbReference type="NCBI Taxonomy" id="2043169"/>
    <lineage>
        <taxon>Bacteria</taxon>
        <taxon>Bacillati</taxon>
        <taxon>Bacillota</taxon>
        <taxon>Clostridia</taxon>
        <taxon>Eubacteriales</taxon>
        <taxon>Desulfitobacteriaceae</taxon>
        <taxon>Desulfosporosinus</taxon>
    </lineage>
</organism>
<evidence type="ECO:0000313" key="2">
    <source>
        <dbReference type="EMBL" id="SPF36418.1"/>
    </source>
</evidence>
<keyword evidence="1" id="KW-0812">Transmembrane</keyword>
<accession>A0A2U3K9Z9</accession>
<feature type="transmembrane region" description="Helical" evidence="1">
    <location>
        <begin position="132"/>
        <end position="151"/>
    </location>
</feature>
<feature type="transmembrane region" description="Helical" evidence="1">
    <location>
        <begin position="163"/>
        <end position="180"/>
    </location>
</feature>
<feature type="transmembrane region" description="Helical" evidence="1">
    <location>
        <begin position="68"/>
        <end position="92"/>
    </location>
</feature>
<dbReference type="EMBL" id="OMOF01000070">
    <property type="protein sequence ID" value="SPF36418.1"/>
    <property type="molecule type" value="Genomic_DNA"/>
</dbReference>
<feature type="transmembrane region" description="Helical" evidence="1">
    <location>
        <begin position="31"/>
        <end position="56"/>
    </location>
</feature>
<reference evidence="3" key="1">
    <citation type="submission" date="2018-02" db="EMBL/GenBank/DDBJ databases">
        <authorList>
            <person name="Hausmann B."/>
        </authorList>
    </citation>
    <scope>NUCLEOTIDE SEQUENCE [LARGE SCALE GENOMIC DNA]</scope>
    <source>
        <strain evidence="3">Peat soil MAG SbF1</strain>
    </source>
</reference>
<feature type="transmembrane region" description="Helical" evidence="1">
    <location>
        <begin position="201"/>
        <end position="222"/>
    </location>
</feature>
<gene>
    <name evidence="2" type="ORF">SBF1_1610013</name>
</gene>
<feature type="transmembrane region" description="Helical" evidence="1">
    <location>
        <begin position="260"/>
        <end position="282"/>
    </location>
</feature>
<feature type="transmembrane region" description="Helical" evidence="1">
    <location>
        <begin position="288"/>
        <end position="308"/>
    </location>
</feature>
<keyword evidence="1" id="KW-1133">Transmembrane helix</keyword>
<dbReference type="OrthoDB" id="3457556at2"/>
<proteinExistence type="predicted"/>
<dbReference type="AlphaFoldDB" id="A0A2U3K9Z9"/>
<dbReference type="Proteomes" id="UP000238916">
    <property type="component" value="Unassembled WGS sequence"/>
</dbReference>
<feature type="transmembrane region" description="Helical" evidence="1">
    <location>
        <begin position="98"/>
        <end position="120"/>
    </location>
</feature>
<evidence type="ECO:0000256" key="1">
    <source>
        <dbReference type="SAM" id="Phobius"/>
    </source>
</evidence>
<name>A0A2U3K9Z9_9FIRM</name>
<sequence length="323" mass="35134">MKAIALGILASFFFAVTFVLNRAMDLSGGSWIWSAVLRFVFMAPFLLIIVMVRGNLKPLLSDIRKRPMIWLGWSTVGFGLFYAPLCFAAAYGPAWLVASMWQITIVAGSLLAPFFYTVIHTELGQQKIRSSIPTRGLVLSLIILIGIVLIQLQQVQSLTTKEVLYGVLPVLLAAFSYPLGNRKMMAACGQRFDTYQRVLGMTLASLPFWIILSALGIAEVGFPSSNQTIQTLIVALSSGVIATILFFSATDMTKGDVHKLAAVEATQSGEVIFALIGELVILHGAYPTLWSFAGMGLVILGMILHSVFGQGKLLRNGINTKRA</sequence>
<protein>
    <recommendedName>
        <fullName evidence="4">Multidrug resistance efflux transporter family protein</fullName>
    </recommendedName>
</protein>
<dbReference type="InterPro" id="IPR032713">
    <property type="entry name" value="EmrE"/>
</dbReference>
<evidence type="ECO:0008006" key="4">
    <source>
        <dbReference type="Google" id="ProtNLM"/>
    </source>
</evidence>